<dbReference type="EMBL" id="JAGSOJ010000001">
    <property type="protein sequence ID" value="MCM1989589.1"/>
    <property type="molecule type" value="Genomic_DNA"/>
</dbReference>
<protein>
    <submittedName>
        <fullName evidence="2">Uncharacterized protein</fullName>
    </submittedName>
</protein>
<sequence length="227" mass="26786">MKIKNIIKNSIVIFLSILIVITPIVLINKDKSVIKLGDYNLNDISLQNIVELTKDKVYIDEEAKLDDFSLFYSKDGNVQILSFYIYTLNKKQDRVIKYKIRYFDTNGKLKIYRKDNEFTLTELGEMSLLSDVINKIDSFKIHEVTEKLNYADFAIDYLNRYTFQSDKWDIYKIDESGAMKRVKENELPIIGNGLNLTCMSETIYTKTSKHATRESYERREERFYILD</sequence>
<evidence type="ECO:0000313" key="2">
    <source>
        <dbReference type="EMBL" id="MCM1989589.1"/>
    </source>
</evidence>
<keyword evidence="3" id="KW-1185">Reference proteome</keyword>
<comment type="caution">
    <text evidence="2">The sequence shown here is derived from an EMBL/GenBank/DDBJ whole genome shotgun (WGS) entry which is preliminary data.</text>
</comment>
<dbReference type="RefSeq" id="WP_250858580.1">
    <property type="nucleotide sequence ID" value="NZ_JAGSOJ010000001.1"/>
</dbReference>
<evidence type="ECO:0000313" key="3">
    <source>
        <dbReference type="Proteomes" id="UP001056429"/>
    </source>
</evidence>
<name>A0A9J6P147_9CLOT</name>
<evidence type="ECO:0000256" key="1">
    <source>
        <dbReference type="SAM" id="Phobius"/>
    </source>
</evidence>
<proteinExistence type="predicted"/>
<organism evidence="2 3">
    <name type="scientific">Oceanirhabdus seepicola</name>
    <dbReference type="NCBI Taxonomy" id="2828781"/>
    <lineage>
        <taxon>Bacteria</taxon>
        <taxon>Bacillati</taxon>
        <taxon>Bacillota</taxon>
        <taxon>Clostridia</taxon>
        <taxon>Eubacteriales</taxon>
        <taxon>Clostridiaceae</taxon>
        <taxon>Oceanirhabdus</taxon>
    </lineage>
</organism>
<keyword evidence="1" id="KW-0472">Membrane</keyword>
<dbReference type="Proteomes" id="UP001056429">
    <property type="component" value="Unassembled WGS sequence"/>
</dbReference>
<dbReference type="AlphaFoldDB" id="A0A9J6P147"/>
<accession>A0A9J6P147</accession>
<feature type="transmembrane region" description="Helical" evidence="1">
    <location>
        <begin position="6"/>
        <end position="27"/>
    </location>
</feature>
<reference evidence="2" key="1">
    <citation type="journal article" date="2021" name="mSystems">
        <title>Bacteria and Archaea Synergistically Convert Glycine Betaine to Biogenic Methane in the Formosa Cold Seep of the South China Sea.</title>
        <authorList>
            <person name="Li L."/>
            <person name="Zhang W."/>
            <person name="Zhang S."/>
            <person name="Song L."/>
            <person name="Sun Q."/>
            <person name="Zhang H."/>
            <person name="Xiang H."/>
            <person name="Dong X."/>
        </authorList>
    </citation>
    <scope>NUCLEOTIDE SEQUENCE</scope>
    <source>
        <strain evidence="2">ZWT</strain>
    </source>
</reference>
<keyword evidence="1" id="KW-0812">Transmembrane</keyword>
<keyword evidence="1" id="KW-1133">Transmembrane helix</keyword>
<gene>
    <name evidence="2" type="ORF">KDK92_07535</name>
</gene>
<reference evidence="2" key="2">
    <citation type="submission" date="2021-04" db="EMBL/GenBank/DDBJ databases">
        <authorList>
            <person name="Dong X."/>
        </authorList>
    </citation>
    <scope>NUCLEOTIDE SEQUENCE</scope>
    <source>
        <strain evidence="2">ZWT</strain>
    </source>
</reference>